<sequence>MENEHCTDVCLQSGDWMYQQRRLRCGETLSLRVGALVEESVTKLNFTSTVDVDSTGTSSPATPDQLDTCSICSAALNK</sequence>
<comment type="caution">
    <text evidence="1">The sequence shown here is derived from an EMBL/GenBank/DDBJ whole genome shotgun (WGS) entry which is preliminary data.</text>
</comment>
<dbReference type="Proteomes" id="UP000314294">
    <property type="component" value="Unassembled WGS sequence"/>
</dbReference>
<proteinExistence type="predicted"/>
<gene>
    <name evidence="1" type="ORF">EYF80_000715</name>
</gene>
<protein>
    <submittedName>
        <fullName evidence="1">Uncharacterized protein</fullName>
    </submittedName>
</protein>
<name>A0A4Z2JFS4_9TELE</name>
<evidence type="ECO:0000313" key="1">
    <source>
        <dbReference type="EMBL" id="TNN88837.1"/>
    </source>
</evidence>
<dbReference type="AlphaFoldDB" id="A0A4Z2JFS4"/>
<organism evidence="1 2">
    <name type="scientific">Liparis tanakae</name>
    <name type="common">Tanaka's snailfish</name>
    <dbReference type="NCBI Taxonomy" id="230148"/>
    <lineage>
        <taxon>Eukaryota</taxon>
        <taxon>Metazoa</taxon>
        <taxon>Chordata</taxon>
        <taxon>Craniata</taxon>
        <taxon>Vertebrata</taxon>
        <taxon>Euteleostomi</taxon>
        <taxon>Actinopterygii</taxon>
        <taxon>Neopterygii</taxon>
        <taxon>Teleostei</taxon>
        <taxon>Neoteleostei</taxon>
        <taxon>Acanthomorphata</taxon>
        <taxon>Eupercaria</taxon>
        <taxon>Perciformes</taxon>
        <taxon>Cottioidei</taxon>
        <taxon>Cottales</taxon>
        <taxon>Liparidae</taxon>
        <taxon>Liparis</taxon>
    </lineage>
</organism>
<dbReference type="EMBL" id="SRLO01000003">
    <property type="protein sequence ID" value="TNN88837.1"/>
    <property type="molecule type" value="Genomic_DNA"/>
</dbReference>
<keyword evidence="2" id="KW-1185">Reference proteome</keyword>
<reference evidence="1 2" key="1">
    <citation type="submission" date="2019-03" db="EMBL/GenBank/DDBJ databases">
        <title>First draft genome of Liparis tanakae, snailfish: a comprehensive survey of snailfish specific genes.</title>
        <authorList>
            <person name="Kim W."/>
            <person name="Song I."/>
            <person name="Jeong J.-H."/>
            <person name="Kim D."/>
            <person name="Kim S."/>
            <person name="Ryu S."/>
            <person name="Song J.Y."/>
            <person name="Lee S.K."/>
        </authorList>
    </citation>
    <scope>NUCLEOTIDE SEQUENCE [LARGE SCALE GENOMIC DNA]</scope>
    <source>
        <tissue evidence="1">Muscle</tissue>
    </source>
</reference>
<accession>A0A4Z2JFS4</accession>
<evidence type="ECO:0000313" key="2">
    <source>
        <dbReference type="Proteomes" id="UP000314294"/>
    </source>
</evidence>